<keyword evidence="1" id="KW-0812">Transmembrane</keyword>
<organism evidence="2">
    <name type="scientific">Salmonella phage FSL SP-029</name>
    <dbReference type="NCBI Taxonomy" id="1173767"/>
    <lineage>
        <taxon>Viruses</taxon>
        <taxon>Duplodnaviria</taxon>
        <taxon>Heunggongvirae</taxon>
        <taxon>Uroviricota</taxon>
        <taxon>Caudoviricetes</taxon>
        <taxon>Pantevenvirales</taxon>
        <taxon>Ackermannviridae</taxon>
        <taxon>Cvivirinae</taxon>
        <taxon>Kuttervirus</taxon>
    </lineage>
</organism>
<dbReference type="EMBL" id="KC139566">
    <property type="protein sequence ID" value="AGF89117.1"/>
    <property type="molecule type" value="Genomic_DNA"/>
</dbReference>
<sequence length="72" mass="8415">MKAPPSANSLNQSQGDKMDIDLVWAITKGLLLVIFAIFIGGGLFFLFLFKRLDREKTRREAAREERRHTRWH</sequence>
<gene>
    <name evidence="2" type="ORF">SP029_00687</name>
</gene>
<evidence type="ECO:0000256" key="1">
    <source>
        <dbReference type="SAM" id="Phobius"/>
    </source>
</evidence>
<reference evidence="2" key="1">
    <citation type="journal article" date="2013" name="BMC Genomics">
        <title>Genomic characterization provides new insight into Salmonella phage diversity.</title>
        <authorList>
            <person name="Moreno Switt A.I."/>
            <person name="Orsi R.H."/>
            <person name="den Bakker H.C."/>
            <person name="Vongkamjan K."/>
            <person name="Altier C."/>
            <person name="Wiedmann M."/>
        </authorList>
    </citation>
    <scope>NUCLEOTIDE SEQUENCE</scope>
</reference>
<name>S4TVY7_9CAUD</name>
<protein>
    <submittedName>
        <fullName evidence="2">Uncharacterized protein</fullName>
    </submittedName>
</protein>
<feature type="transmembrane region" description="Helical" evidence="1">
    <location>
        <begin position="22"/>
        <end position="49"/>
    </location>
</feature>
<keyword evidence="1" id="KW-1133">Transmembrane helix</keyword>
<keyword evidence="1" id="KW-0472">Membrane</keyword>
<evidence type="ECO:0000313" key="2">
    <source>
        <dbReference type="EMBL" id="AGF89117.1"/>
    </source>
</evidence>
<proteinExistence type="predicted"/>
<accession>S4TVY7</accession>